<dbReference type="EMBL" id="HACA01016610">
    <property type="protein sequence ID" value="CDW33971.1"/>
    <property type="molecule type" value="Transcribed_RNA"/>
</dbReference>
<name>A0A0K2U8E6_LEPSM</name>
<sequence>MQHTFSTTYPFDNKLTLNKGILVDPNLKKSSRINKDAAQDVINFYKSEDVSRIIPGQKDQKDLILYRKLIKNGKNFLNL</sequence>
<protein>
    <submittedName>
        <fullName evidence="1">Putative LOC100634292 [Amphimedon queenslandica]</fullName>
    </submittedName>
</protein>
<evidence type="ECO:0000313" key="1">
    <source>
        <dbReference type="EMBL" id="CDW33971.1"/>
    </source>
</evidence>
<dbReference type="AlphaFoldDB" id="A0A0K2U8E6"/>
<accession>A0A0K2U8E6</accession>
<proteinExistence type="predicted"/>
<reference evidence="1" key="1">
    <citation type="submission" date="2014-05" db="EMBL/GenBank/DDBJ databases">
        <authorList>
            <person name="Chronopoulou M."/>
        </authorList>
    </citation>
    <scope>NUCLEOTIDE SEQUENCE</scope>
    <source>
        <tissue evidence="1">Whole organism</tissue>
    </source>
</reference>
<organism evidence="1">
    <name type="scientific">Lepeophtheirus salmonis</name>
    <name type="common">Salmon louse</name>
    <name type="synonym">Caligus salmonis</name>
    <dbReference type="NCBI Taxonomy" id="72036"/>
    <lineage>
        <taxon>Eukaryota</taxon>
        <taxon>Metazoa</taxon>
        <taxon>Ecdysozoa</taxon>
        <taxon>Arthropoda</taxon>
        <taxon>Crustacea</taxon>
        <taxon>Multicrustacea</taxon>
        <taxon>Hexanauplia</taxon>
        <taxon>Copepoda</taxon>
        <taxon>Siphonostomatoida</taxon>
        <taxon>Caligidae</taxon>
        <taxon>Lepeophtheirus</taxon>
    </lineage>
</organism>